<reference evidence="2 3" key="1">
    <citation type="submission" date="2021-06" db="EMBL/GenBank/DDBJ databases">
        <title>A haploid diamondback moth (Plutella xylostella L.) genome assembly resolves 31 chromosomes and identifies a diamide resistance mutation.</title>
        <authorList>
            <person name="Ward C.M."/>
            <person name="Perry K.D."/>
            <person name="Baker G."/>
            <person name="Powis K."/>
            <person name="Heckel D.G."/>
            <person name="Baxter S.W."/>
        </authorList>
    </citation>
    <scope>NUCLEOTIDE SEQUENCE [LARGE SCALE GENOMIC DNA]</scope>
    <source>
        <strain evidence="2 3">LV</strain>
        <tissue evidence="2">Single pupa</tissue>
    </source>
</reference>
<dbReference type="Proteomes" id="UP000823941">
    <property type="component" value="Chromosome 7"/>
</dbReference>
<evidence type="ECO:0000313" key="2">
    <source>
        <dbReference type="EMBL" id="KAG7309370.1"/>
    </source>
</evidence>
<gene>
    <name evidence="2" type="ORF">JYU34_005326</name>
</gene>
<dbReference type="EMBL" id="JAHIBW010000007">
    <property type="protein sequence ID" value="KAG7309370.1"/>
    <property type="molecule type" value="Genomic_DNA"/>
</dbReference>
<evidence type="ECO:0000313" key="3">
    <source>
        <dbReference type="Proteomes" id="UP000823941"/>
    </source>
</evidence>
<evidence type="ECO:0000256" key="1">
    <source>
        <dbReference type="SAM" id="SignalP"/>
    </source>
</evidence>
<sequence length="302" mass="34622">MASSHGLVAGLLCLHIAFCHSSVMYSNSDAIRINGQGSKYIKSHKKYTAGGNNVKRGGNNEMYFNLGSPISIDSNFAAIPENYFGRKDISDLDYNMSGEIEESPTQRNDASKNVEQLKENDALPIAVPKVVPTMNHRTESEARIRKFYHTKSQNPFEEKLRAPKVHRVSHTKTRKDSNKVKRRGISHSFTIQKPSDVFFIKSIILHNKRKIKNPDMAFLHENNVNRKVRRSRSVAKQEQNGKTVMEDEAMKSDQKRDQIATVYYRISPKSKTHLNAFIIMKSMTDFPSINRSKYVRRYVKQN</sequence>
<accession>A0ABQ7QWE3</accession>
<comment type="caution">
    <text evidence="2">The sequence shown here is derived from an EMBL/GenBank/DDBJ whole genome shotgun (WGS) entry which is preliminary data.</text>
</comment>
<name>A0ABQ7QWE3_PLUXY</name>
<proteinExistence type="predicted"/>
<protein>
    <submittedName>
        <fullName evidence="2">Uncharacterized protein</fullName>
    </submittedName>
</protein>
<feature type="chain" id="PRO_5047363825" evidence="1">
    <location>
        <begin position="22"/>
        <end position="302"/>
    </location>
</feature>
<keyword evidence="3" id="KW-1185">Reference proteome</keyword>
<organism evidence="2 3">
    <name type="scientific">Plutella xylostella</name>
    <name type="common">Diamondback moth</name>
    <name type="synonym">Plutella maculipennis</name>
    <dbReference type="NCBI Taxonomy" id="51655"/>
    <lineage>
        <taxon>Eukaryota</taxon>
        <taxon>Metazoa</taxon>
        <taxon>Ecdysozoa</taxon>
        <taxon>Arthropoda</taxon>
        <taxon>Hexapoda</taxon>
        <taxon>Insecta</taxon>
        <taxon>Pterygota</taxon>
        <taxon>Neoptera</taxon>
        <taxon>Endopterygota</taxon>
        <taxon>Lepidoptera</taxon>
        <taxon>Glossata</taxon>
        <taxon>Ditrysia</taxon>
        <taxon>Yponomeutoidea</taxon>
        <taxon>Plutellidae</taxon>
        <taxon>Plutella</taxon>
    </lineage>
</organism>
<feature type="signal peptide" evidence="1">
    <location>
        <begin position="1"/>
        <end position="21"/>
    </location>
</feature>
<keyword evidence="1" id="KW-0732">Signal</keyword>